<dbReference type="Pfam" id="PF03372">
    <property type="entry name" value="Exo_endo_phos"/>
    <property type="match status" value="1"/>
</dbReference>
<reference evidence="2 3" key="1">
    <citation type="submission" date="2019-06" db="EMBL/GenBank/DDBJ databases">
        <title>A novel bacterium of genus Pontibacter, isolated from marine sediment.</title>
        <authorList>
            <person name="Huang H."/>
            <person name="Mo K."/>
            <person name="Hu Y."/>
        </authorList>
    </citation>
    <scope>NUCLEOTIDE SEQUENCE [LARGE SCALE GENOMIC DNA]</scope>
    <source>
        <strain evidence="2 3">HB172049</strain>
    </source>
</reference>
<keyword evidence="2" id="KW-0540">Nuclease</keyword>
<dbReference type="GO" id="GO:0004519">
    <property type="term" value="F:endonuclease activity"/>
    <property type="evidence" value="ECO:0007669"/>
    <property type="project" value="UniProtKB-KW"/>
</dbReference>
<name>A0A501W2X9_9BACT</name>
<dbReference type="InterPro" id="IPR005135">
    <property type="entry name" value="Endo/exonuclease/phosphatase"/>
</dbReference>
<keyword evidence="3" id="KW-1185">Reference proteome</keyword>
<gene>
    <name evidence="2" type="ORF">FJM65_15500</name>
</gene>
<dbReference type="AlphaFoldDB" id="A0A501W2X9"/>
<dbReference type="SUPFAM" id="SSF56219">
    <property type="entry name" value="DNase I-like"/>
    <property type="match status" value="1"/>
</dbReference>
<dbReference type="Proteomes" id="UP000316727">
    <property type="component" value="Unassembled WGS sequence"/>
</dbReference>
<keyword evidence="2" id="KW-0255">Endonuclease</keyword>
<evidence type="ECO:0000313" key="3">
    <source>
        <dbReference type="Proteomes" id="UP000316727"/>
    </source>
</evidence>
<dbReference type="OrthoDB" id="583592at2"/>
<dbReference type="InterPro" id="IPR036691">
    <property type="entry name" value="Endo/exonu/phosph_ase_sf"/>
</dbReference>
<comment type="caution">
    <text evidence="2">The sequence shown here is derived from an EMBL/GenBank/DDBJ whole genome shotgun (WGS) entry which is preliminary data.</text>
</comment>
<feature type="domain" description="Endonuclease/exonuclease/phosphatase" evidence="1">
    <location>
        <begin position="4"/>
        <end position="227"/>
    </location>
</feature>
<evidence type="ECO:0000313" key="2">
    <source>
        <dbReference type="EMBL" id="TPE43112.1"/>
    </source>
</evidence>
<dbReference type="EMBL" id="VFRQ01000008">
    <property type="protein sequence ID" value="TPE43112.1"/>
    <property type="molecule type" value="Genomic_DNA"/>
</dbReference>
<sequence length="248" mass="29233">MRIVTWNCNGALRKKYEFLAAFNADLLVIQECENPAEAAHGGYKEWAKNYLWVGDNKHKGLEIFAKEEIVLEALDWEDAYQGHQVKYFIPCQVDQSFQLLAVWAHYNNSPNFGYIGQLWKYLQLNKQHLKKAVIAGDFNSNAIWDEWDRWWNYSDVEKELKEVGIESLYHKFYDEIQGQESHPTFFMNRKVARAYHIDYVFACQELTKSLLNVEVGKVDEWLRISDHLPLICHFNNLNHKFTAPCLVH</sequence>
<dbReference type="GO" id="GO:0004527">
    <property type="term" value="F:exonuclease activity"/>
    <property type="evidence" value="ECO:0007669"/>
    <property type="project" value="UniProtKB-KW"/>
</dbReference>
<proteinExistence type="predicted"/>
<keyword evidence="2" id="KW-0378">Hydrolase</keyword>
<keyword evidence="2" id="KW-0269">Exonuclease</keyword>
<evidence type="ECO:0000259" key="1">
    <source>
        <dbReference type="Pfam" id="PF03372"/>
    </source>
</evidence>
<accession>A0A501W2X9</accession>
<dbReference type="Gene3D" id="3.60.10.10">
    <property type="entry name" value="Endonuclease/exonuclease/phosphatase"/>
    <property type="match status" value="1"/>
</dbReference>
<protein>
    <submittedName>
        <fullName evidence="2">Endonuclease/exonuclease/phosphatase family protein</fullName>
    </submittedName>
</protein>
<organism evidence="2 3">
    <name type="scientific">Pontibacter mangrovi</name>
    <dbReference type="NCBI Taxonomy" id="2589816"/>
    <lineage>
        <taxon>Bacteria</taxon>
        <taxon>Pseudomonadati</taxon>
        <taxon>Bacteroidota</taxon>
        <taxon>Cytophagia</taxon>
        <taxon>Cytophagales</taxon>
        <taxon>Hymenobacteraceae</taxon>
        <taxon>Pontibacter</taxon>
    </lineage>
</organism>